<reference evidence="1 2" key="1">
    <citation type="submission" date="2018-06" db="EMBL/GenBank/DDBJ databases">
        <authorList>
            <consortium name="Pathogen Informatics"/>
            <person name="Doyle S."/>
        </authorList>
    </citation>
    <scope>NUCLEOTIDE SEQUENCE [LARGE SCALE GENOMIC DNA]</scope>
    <source>
        <strain evidence="1 2">NCTC11157</strain>
    </source>
</reference>
<proteinExistence type="predicted"/>
<dbReference type="EMBL" id="UGTL01000001">
    <property type="protein sequence ID" value="SUB85110.1"/>
    <property type="molecule type" value="Genomic_DNA"/>
</dbReference>
<accession>A0A379DY72</accession>
<name>A0A379DY72_9BACT</name>
<sequence>MDIIMIQLVLFYNIMGTLKKIQLDSTYDPIDYFKR</sequence>
<organism evidence="1 2">
    <name type="scientific">Prevotella disiens</name>
    <dbReference type="NCBI Taxonomy" id="28130"/>
    <lineage>
        <taxon>Bacteria</taxon>
        <taxon>Pseudomonadati</taxon>
        <taxon>Bacteroidota</taxon>
        <taxon>Bacteroidia</taxon>
        <taxon>Bacteroidales</taxon>
        <taxon>Prevotellaceae</taxon>
        <taxon>Prevotella</taxon>
    </lineage>
</organism>
<protein>
    <submittedName>
        <fullName evidence="1">Uncharacterized protein</fullName>
    </submittedName>
</protein>
<evidence type="ECO:0000313" key="2">
    <source>
        <dbReference type="Proteomes" id="UP000254072"/>
    </source>
</evidence>
<gene>
    <name evidence="1" type="ORF">NCTC11157_00832</name>
</gene>
<dbReference type="AlphaFoldDB" id="A0A379DY72"/>
<evidence type="ECO:0000313" key="1">
    <source>
        <dbReference type="EMBL" id="SUB85110.1"/>
    </source>
</evidence>
<dbReference type="Proteomes" id="UP000254072">
    <property type="component" value="Unassembled WGS sequence"/>
</dbReference>